<gene>
    <name evidence="1" type="ORF">BFP71_04570</name>
</gene>
<proteinExistence type="predicted"/>
<dbReference type="Pfam" id="PF09912">
    <property type="entry name" value="DUF2141"/>
    <property type="match status" value="1"/>
</dbReference>
<dbReference type="EMBL" id="MDGQ01000003">
    <property type="protein sequence ID" value="OEK06934.1"/>
    <property type="molecule type" value="Genomic_DNA"/>
</dbReference>
<dbReference type="OrthoDB" id="9788332at2"/>
<name>A0A1E5T6B4_9BACT</name>
<protein>
    <recommendedName>
        <fullName evidence="3">DUF2141 domain-containing protein</fullName>
    </recommendedName>
</protein>
<dbReference type="Proteomes" id="UP000095552">
    <property type="component" value="Unassembled WGS sequence"/>
</dbReference>
<organism evidence="1 2">
    <name type="scientific">Roseivirga misakiensis</name>
    <dbReference type="NCBI Taxonomy" id="1563681"/>
    <lineage>
        <taxon>Bacteria</taxon>
        <taxon>Pseudomonadati</taxon>
        <taxon>Bacteroidota</taxon>
        <taxon>Cytophagia</taxon>
        <taxon>Cytophagales</taxon>
        <taxon>Roseivirgaceae</taxon>
        <taxon>Roseivirga</taxon>
    </lineage>
</organism>
<dbReference type="AlphaFoldDB" id="A0A1E5T6B4"/>
<keyword evidence="2" id="KW-1185">Reference proteome</keyword>
<reference evidence="1 2" key="1">
    <citation type="submission" date="2016-08" db="EMBL/GenBank/DDBJ databases">
        <title>Draft genome of Fabibacter sp. strain SK-8.</title>
        <authorList>
            <person name="Wong S.-K."/>
            <person name="Hamasaki K."/>
            <person name="Yoshizawa S."/>
        </authorList>
    </citation>
    <scope>NUCLEOTIDE SEQUENCE [LARGE SCALE GENOMIC DNA]</scope>
    <source>
        <strain evidence="1 2">SK-8</strain>
    </source>
</reference>
<comment type="caution">
    <text evidence="1">The sequence shown here is derived from an EMBL/GenBank/DDBJ whole genome shotgun (WGS) entry which is preliminary data.</text>
</comment>
<evidence type="ECO:0000313" key="1">
    <source>
        <dbReference type="EMBL" id="OEK06934.1"/>
    </source>
</evidence>
<evidence type="ECO:0008006" key="3">
    <source>
        <dbReference type="Google" id="ProtNLM"/>
    </source>
</evidence>
<evidence type="ECO:0000313" key="2">
    <source>
        <dbReference type="Proteomes" id="UP000095552"/>
    </source>
</evidence>
<dbReference type="STRING" id="1563681.BFP71_04570"/>
<dbReference type="InterPro" id="IPR018673">
    <property type="entry name" value="DUF2141"/>
</dbReference>
<dbReference type="RefSeq" id="WP_069834246.1">
    <property type="nucleotide sequence ID" value="NZ_MDGQ01000003.1"/>
</dbReference>
<sequence length="145" mass="15838">MKTLTTIIVALGILFVPFKEQKAEVTLTVTIDGIRNSDGNITIALHNGESDFPGDEGFMMKSAEAKKGSIEVVFEKVPEGEYAIAVLHDENGNDEMDFNQYGMPIEGFGFSNEATAEMGPPEFDDASFEVSDDTDHSVEIVYMGM</sequence>
<accession>A0A1E5T6B4</accession>